<reference evidence="7 8" key="1">
    <citation type="submission" date="2016-10" db="EMBL/GenBank/DDBJ databases">
        <authorList>
            <person name="de Groot N.N."/>
        </authorList>
    </citation>
    <scope>NUCLEOTIDE SEQUENCE [LARGE SCALE GENOMIC DNA]</scope>
    <source>
        <strain evidence="7 8">DSM 527</strain>
    </source>
</reference>
<dbReference type="EMBL" id="FNBN01000008">
    <property type="protein sequence ID" value="SDH06739.1"/>
    <property type="molecule type" value="Genomic_DNA"/>
</dbReference>
<dbReference type="InterPro" id="IPR013785">
    <property type="entry name" value="Aldolase_TIM"/>
</dbReference>
<keyword evidence="2" id="KW-0285">Flavoprotein</keyword>
<proteinExistence type="predicted"/>
<dbReference type="STRING" id="104663.SAMN04488121_108230"/>
<gene>
    <name evidence="7" type="ORF">SAMN04488121_108230</name>
</gene>
<dbReference type="GO" id="GO:0050661">
    <property type="term" value="F:NADP binding"/>
    <property type="evidence" value="ECO:0007669"/>
    <property type="project" value="InterPro"/>
</dbReference>
<keyword evidence="4" id="KW-0521">NADP</keyword>
<evidence type="ECO:0000259" key="6">
    <source>
        <dbReference type="Pfam" id="PF00724"/>
    </source>
</evidence>
<evidence type="ECO:0000256" key="3">
    <source>
        <dbReference type="ARBA" id="ARBA00022643"/>
    </source>
</evidence>
<name>A0A1G7ZDL4_CHIFI</name>
<keyword evidence="5" id="KW-0560">Oxidoreductase</keyword>
<evidence type="ECO:0000256" key="1">
    <source>
        <dbReference type="ARBA" id="ARBA00001917"/>
    </source>
</evidence>
<dbReference type="GO" id="GO:0003959">
    <property type="term" value="F:NADPH dehydrogenase activity"/>
    <property type="evidence" value="ECO:0007669"/>
    <property type="project" value="InterPro"/>
</dbReference>
<dbReference type="Pfam" id="PF00724">
    <property type="entry name" value="Oxidored_FMN"/>
    <property type="match status" value="1"/>
</dbReference>
<dbReference type="PANTHER" id="PTHR43303">
    <property type="entry name" value="NADPH DEHYDROGENASE C23G7.10C-RELATED"/>
    <property type="match status" value="1"/>
</dbReference>
<protein>
    <submittedName>
        <fullName evidence="7">2,4-dienoyl-CoA reductase</fullName>
    </submittedName>
</protein>
<dbReference type="RefSeq" id="WP_089836515.1">
    <property type="nucleotide sequence ID" value="NZ_FNBN01000008.1"/>
</dbReference>
<evidence type="ECO:0000313" key="8">
    <source>
        <dbReference type="Proteomes" id="UP000199045"/>
    </source>
</evidence>
<keyword evidence="3" id="KW-0288">FMN</keyword>
<dbReference type="GO" id="GO:0010181">
    <property type="term" value="F:FMN binding"/>
    <property type="evidence" value="ECO:0007669"/>
    <property type="project" value="InterPro"/>
</dbReference>
<accession>A0A1G7ZDL4</accession>
<dbReference type="InterPro" id="IPR001155">
    <property type="entry name" value="OxRdtase_FMN_N"/>
</dbReference>
<dbReference type="SUPFAM" id="SSF51395">
    <property type="entry name" value="FMN-linked oxidoreductases"/>
    <property type="match status" value="1"/>
</dbReference>
<dbReference type="Gene3D" id="3.20.20.70">
    <property type="entry name" value="Aldolase class I"/>
    <property type="match status" value="1"/>
</dbReference>
<evidence type="ECO:0000256" key="2">
    <source>
        <dbReference type="ARBA" id="ARBA00022630"/>
    </source>
</evidence>
<evidence type="ECO:0000313" key="7">
    <source>
        <dbReference type="EMBL" id="SDH06739.1"/>
    </source>
</evidence>
<dbReference type="Proteomes" id="UP000199045">
    <property type="component" value="Unassembled WGS sequence"/>
</dbReference>
<dbReference type="InterPro" id="IPR044152">
    <property type="entry name" value="YqjM-like"/>
</dbReference>
<comment type="cofactor">
    <cofactor evidence="1">
        <name>FMN</name>
        <dbReference type="ChEBI" id="CHEBI:58210"/>
    </cofactor>
</comment>
<evidence type="ECO:0000256" key="4">
    <source>
        <dbReference type="ARBA" id="ARBA00022857"/>
    </source>
</evidence>
<dbReference type="PANTHER" id="PTHR43303:SF4">
    <property type="entry name" value="NADPH DEHYDROGENASE C23G7.10C-RELATED"/>
    <property type="match status" value="1"/>
</dbReference>
<dbReference type="CDD" id="cd02932">
    <property type="entry name" value="OYE_YqiM_FMN"/>
    <property type="match status" value="1"/>
</dbReference>
<feature type="domain" description="NADH:flavin oxidoreductase/NADH oxidase N-terminal" evidence="6">
    <location>
        <begin position="4"/>
        <end position="343"/>
    </location>
</feature>
<sequence length="358" mass="39199">MAALFSPLQIRNITFRNRITVSPMCEYSSENGFANDWHLVHLGSRAVGGAGLIITEAAAVSPEGRISPADLGIWDDAHISFLQRITGFLSTHGAVPGIQLAHAGRKASTEVPWKGIRLIPPDKGGWEDIYAPSAIPFSEKYGQPIALTAAGIQKVIADFKAAATHALKAGFKVIELHGAHGYLLHEFLSPLSNQRTDEYGGSFENRIRLMLEVVAAVREVWPEDYPLFVRLSATDWADGGWDLESTTELARILKNKGVDLIDTSSGGLVHHQKIIVGPLYQTPFAEHIRKETGILTGAVGMITTAAEAESIIAEGKADLVVMAREFLRDPYFPMHAAHELKDESFVWPVQYERAKLKS</sequence>
<dbReference type="OrthoDB" id="9772736at2"/>
<dbReference type="AlphaFoldDB" id="A0A1G7ZDL4"/>
<organism evidence="7 8">
    <name type="scientific">Chitinophaga filiformis</name>
    <name type="common">Myxococcus filiformis</name>
    <name type="synonym">Flexibacter filiformis</name>
    <dbReference type="NCBI Taxonomy" id="104663"/>
    <lineage>
        <taxon>Bacteria</taxon>
        <taxon>Pseudomonadati</taxon>
        <taxon>Bacteroidota</taxon>
        <taxon>Chitinophagia</taxon>
        <taxon>Chitinophagales</taxon>
        <taxon>Chitinophagaceae</taxon>
        <taxon>Chitinophaga</taxon>
    </lineage>
</organism>
<evidence type="ECO:0000256" key="5">
    <source>
        <dbReference type="ARBA" id="ARBA00023002"/>
    </source>
</evidence>